<dbReference type="AlphaFoldDB" id="A0A7S4LKW1"/>
<feature type="region of interest" description="Disordered" evidence="1">
    <location>
        <begin position="264"/>
        <end position="390"/>
    </location>
</feature>
<evidence type="ECO:0000256" key="1">
    <source>
        <dbReference type="SAM" id="MobiDB-lite"/>
    </source>
</evidence>
<proteinExistence type="predicted"/>
<accession>A0A7S4LKW1</accession>
<feature type="compositionally biased region" description="Pro residues" evidence="1">
    <location>
        <begin position="358"/>
        <end position="375"/>
    </location>
</feature>
<feature type="compositionally biased region" description="Low complexity" evidence="1">
    <location>
        <begin position="264"/>
        <end position="286"/>
    </location>
</feature>
<evidence type="ECO:0000313" key="2">
    <source>
        <dbReference type="EMBL" id="CAE0836207.1"/>
    </source>
</evidence>
<sequence length="390" mass="41827">MLNKFRRRSQDPEAETSEAEALLARTNTDESQGPPPGTWGFLGVGGPAYQPLARDESDPLTPSTAPRDADAGATHSPFPASAQEVLRAARQFVGGGYEALPQEEPNSGPAHPPPALPDQAPAPAPGIAPQSAPPQAPAAPPEAVVHQFEALHLDPPARLGPPPHGAETDAAALLRLQAQEQHRQAQLYRERREQELQDHQLAEALANCPSQEPTSAGQSQALAEALQREYEAEAARQGIAPNTTSEDEALAQELQRQYEAEAALAQGDEAAARRLQQQLEQETQIEQQRDEDMARQLQQQFDAENSAGGPAPSHPAALPPGQYAAPPPPGAPPGQYRWYTAHEQLAPNPNQYAWASPNQPPGPPNPNQPPWPHNPNQPSGPSQLSQWPGY</sequence>
<feature type="compositionally biased region" description="Pro residues" evidence="1">
    <location>
        <begin position="110"/>
        <end position="140"/>
    </location>
</feature>
<dbReference type="EMBL" id="HBJA01138205">
    <property type="protein sequence ID" value="CAE0836207.1"/>
    <property type="molecule type" value="Transcribed_RNA"/>
</dbReference>
<feature type="region of interest" description="Disordered" evidence="1">
    <location>
        <begin position="1"/>
        <end position="145"/>
    </location>
</feature>
<gene>
    <name evidence="2" type="ORF">EGYM00163_LOCUS47571</name>
</gene>
<feature type="compositionally biased region" description="Polar residues" evidence="1">
    <location>
        <begin position="208"/>
        <end position="221"/>
    </location>
</feature>
<name>A0A7S4LKW1_9EUGL</name>
<protein>
    <submittedName>
        <fullName evidence="2">Uncharacterized protein</fullName>
    </submittedName>
</protein>
<feature type="compositionally biased region" description="Low complexity" evidence="1">
    <location>
        <begin position="307"/>
        <end position="324"/>
    </location>
</feature>
<reference evidence="2" key="1">
    <citation type="submission" date="2021-01" db="EMBL/GenBank/DDBJ databases">
        <authorList>
            <person name="Corre E."/>
            <person name="Pelletier E."/>
            <person name="Niang G."/>
            <person name="Scheremetjew M."/>
            <person name="Finn R."/>
            <person name="Kale V."/>
            <person name="Holt S."/>
            <person name="Cochrane G."/>
            <person name="Meng A."/>
            <person name="Brown T."/>
            <person name="Cohen L."/>
        </authorList>
    </citation>
    <scope>NUCLEOTIDE SEQUENCE</scope>
    <source>
        <strain evidence="2">CCMP1594</strain>
    </source>
</reference>
<organism evidence="2">
    <name type="scientific">Eutreptiella gymnastica</name>
    <dbReference type="NCBI Taxonomy" id="73025"/>
    <lineage>
        <taxon>Eukaryota</taxon>
        <taxon>Discoba</taxon>
        <taxon>Euglenozoa</taxon>
        <taxon>Euglenida</taxon>
        <taxon>Spirocuta</taxon>
        <taxon>Euglenophyceae</taxon>
        <taxon>Eutreptiales</taxon>
        <taxon>Eutreptiaceae</taxon>
        <taxon>Eutreptiella</taxon>
    </lineage>
</organism>
<feature type="region of interest" description="Disordered" evidence="1">
    <location>
        <begin position="208"/>
        <end position="248"/>
    </location>
</feature>